<feature type="transmembrane region" description="Helical" evidence="1">
    <location>
        <begin position="30"/>
        <end position="47"/>
    </location>
</feature>
<evidence type="ECO:0000313" key="2">
    <source>
        <dbReference type="EMBL" id="MBB3187177.1"/>
    </source>
</evidence>
<evidence type="ECO:0000313" key="3">
    <source>
        <dbReference type="Proteomes" id="UP000544222"/>
    </source>
</evidence>
<evidence type="ECO:0008006" key="4">
    <source>
        <dbReference type="Google" id="ProtNLM"/>
    </source>
</evidence>
<feature type="transmembrane region" description="Helical" evidence="1">
    <location>
        <begin position="6"/>
        <end position="23"/>
    </location>
</feature>
<gene>
    <name evidence="2" type="ORF">FHX64_001340</name>
</gene>
<organism evidence="2 3">
    <name type="scientific">Microbacter margulisiae</name>
    <dbReference type="NCBI Taxonomy" id="1350067"/>
    <lineage>
        <taxon>Bacteria</taxon>
        <taxon>Pseudomonadati</taxon>
        <taxon>Bacteroidota</taxon>
        <taxon>Bacteroidia</taxon>
        <taxon>Bacteroidales</taxon>
        <taxon>Porphyromonadaceae</taxon>
        <taxon>Microbacter</taxon>
    </lineage>
</organism>
<feature type="transmembrane region" description="Helical" evidence="1">
    <location>
        <begin position="191"/>
        <end position="214"/>
    </location>
</feature>
<accession>A0A7W5DQH8</accession>
<protein>
    <recommendedName>
        <fullName evidence="4">EpsG family protein</fullName>
    </recommendedName>
</protein>
<name>A0A7W5DQH8_9PORP</name>
<feature type="transmembrane region" description="Helical" evidence="1">
    <location>
        <begin position="274"/>
        <end position="298"/>
    </location>
</feature>
<reference evidence="2 3" key="1">
    <citation type="submission" date="2020-08" db="EMBL/GenBank/DDBJ databases">
        <title>Genomic Encyclopedia of Type Strains, Phase IV (KMG-IV): sequencing the most valuable type-strain genomes for metagenomic binning, comparative biology and taxonomic classification.</title>
        <authorList>
            <person name="Goeker M."/>
        </authorList>
    </citation>
    <scope>NUCLEOTIDE SEQUENCE [LARGE SCALE GENOMIC DNA]</scope>
    <source>
        <strain evidence="2 3">DSM 27471</strain>
    </source>
</reference>
<dbReference type="Pfam" id="PF14897">
    <property type="entry name" value="EpsG"/>
    <property type="match status" value="1"/>
</dbReference>
<keyword evidence="1" id="KW-0812">Transmembrane</keyword>
<keyword evidence="1" id="KW-0472">Membrane</keyword>
<evidence type="ECO:0000256" key="1">
    <source>
        <dbReference type="SAM" id="Phobius"/>
    </source>
</evidence>
<feature type="transmembrane region" description="Helical" evidence="1">
    <location>
        <begin position="121"/>
        <end position="154"/>
    </location>
</feature>
<proteinExistence type="predicted"/>
<feature type="transmembrane region" description="Helical" evidence="1">
    <location>
        <begin position="82"/>
        <end position="109"/>
    </location>
</feature>
<dbReference type="AlphaFoldDB" id="A0A7W5DQH8"/>
<comment type="caution">
    <text evidence="2">The sequence shown here is derived from an EMBL/GenBank/DDBJ whole genome shotgun (WGS) entry which is preliminary data.</text>
</comment>
<dbReference type="Proteomes" id="UP000544222">
    <property type="component" value="Unassembled WGS sequence"/>
</dbReference>
<keyword evidence="3" id="KW-1185">Reference proteome</keyword>
<keyword evidence="1" id="KW-1133">Transmembrane helix</keyword>
<feature type="transmembrane region" description="Helical" evidence="1">
    <location>
        <begin position="328"/>
        <end position="346"/>
    </location>
</feature>
<sequence>MTVYYITIFVLFLFALLDINYELSDRTWRWMKYAMFLMLVLQVGLRWETGTDWNTYLDHFNSITDWSSVSPLQNGMEIGYDVFIYLMKMISTSYSLFLLVHAIIFYLLIFKSFERYAPYFYISLLMFYTLSMGMLGSNRQLIALAICFCALRYVVEAKPWIFFLLVAVAASFHTSAIMFGVFYFMNRQIRVYYIVLILAIAFVIGESQVPLMLFSKAGSLLGGNAASHINQYLNDLNDNVRQNQLSITGLLKRIVFVAFFLYQREKLKDELPYYTLLLNGYILGLVIYFLFANTLLVMISRGSFYFNMMEPLLLSSQLLLFKGKENRTIVACVLLVFAVLFLYQSIASFPDLFDPYKGLFLNTTYFRTMY</sequence>
<dbReference type="RefSeq" id="WP_183412975.1">
    <property type="nucleotide sequence ID" value="NZ_JACHYB010000001.1"/>
</dbReference>
<dbReference type="InterPro" id="IPR049458">
    <property type="entry name" value="EpsG-like"/>
</dbReference>
<dbReference type="EMBL" id="JACHYB010000001">
    <property type="protein sequence ID" value="MBB3187177.1"/>
    <property type="molecule type" value="Genomic_DNA"/>
</dbReference>
<feature type="transmembrane region" description="Helical" evidence="1">
    <location>
        <begin position="160"/>
        <end position="184"/>
    </location>
</feature>